<organism evidence="3 4">
    <name type="scientific">Bifidobacterium saimiriisciurei</name>
    <dbReference type="NCBI Taxonomy" id="2661627"/>
    <lineage>
        <taxon>Bacteria</taxon>
        <taxon>Bacillati</taxon>
        <taxon>Actinomycetota</taxon>
        <taxon>Actinomycetes</taxon>
        <taxon>Bifidobacteriales</taxon>
        <taxon>Bifidobacteriaceae</taxon>
        <taxon>Bifidobacterium</taxon>
    </lineage>
</organism>
<dbReference type="Pfam" id="PF00149">
    <property type="entry name" value="Metallophos"/>
    <property type="match status" value="1"/>
</dbReference>
<keyword evidence="1" id="KW-1133">Transmembrane helix</keyword>
<keyword evidence="1" id="KW-0472">Membrane</keyword>
<dbReference type="InterPro" id="IPR004843">
    <property type="entry name" value="Calcineurin-like_PHP"/>
</dbReference>
<dbReference type="Proteomes" id="UP000475155">
    <property type="component" value="Unassembled WGS sequence"/>
</dbReference>
<evidence type="ECO:0000256" key="1">
    <source>
        <dbReference type="SAM" id="Phobius"/>
    </source>
</evidence>
<dbReference type="RefSeq" id="WP_163198211.1">
    <property type="nucleotide sequence ID" value="NZ_WHZU01000005.1"/>
</dbReference>
<protein>
    <submittedName>
        <fullName evidence="3">Serine/threonine protein phosphatase</fullName>
    </submittedName>
</protein>
<name>A0ABX0C9L5_9BIFI</name>
<dbReference type="EMBL" id="WHZU01000005">
    <property type="protein sequence ID" value="NEH11265.1"/>
    <property type="molecule type" value="Genomic_DNA"/>
</dbReference>
<feature type="transmembrane region" description="Helical" evidence="1">
    <location>
        <begin position="453"/>
        <end position="473"/>
    </location>
</feature>
<comment type="caution">
    <text evidence="3">The sequence shown here is derived from an EMBL/GenBank/DDBJ whole genome shotgun (WGS) entry which is preliminary data.</text>
</comment>
<gene>
    <name evidence="3" type="ORF">GFD18_04035</name>
</gene>
<reference evidence="3 4" key="1">
    <citation type="submission" date="2019-10" db="EMBL/GenBank/DDBJ databases">
        <title>Bifidobacterium from non-human primates.</title>
        <authorList>
            <person name="Modesto M."/>
        </authorList>
    </citation>
    <scope>NUCLEOTIDE SEQUENCE [LARGE SCALE GENOMIC DNA]</scope>
    <source>
        <strain evidence="3 4">SMA1</strain>
    </source>
</reference>
<evidence type="ECO:0000259" key="2">
    <source>
        <dbReference type="Pfam" id="PF00149"/>
    </source>
</evidence>
<dbReference type="PANTHER" id="PTHR32440">
    <property type="entry name" value="PHOSPHATASE DCR2-RELATED-RELATED"/>
    <property type="match status" value="1"/>
</dbReference>
<dbReference type="SUPFAM" id="SSF56300">
    <property type="entry name" value="Metallo-dependent phosphatases"/>
    <property type="match status" value="1"/>
</dbReference>
<feature type="domain" description="Calcineurin-like phosphoesterase" evidence="2">
    <location>
        <begin position="11"/>
        <end position="135"/>
    </location>
</feature>
<proteinExistence type="predicted"/>
<accession>A0ABX0C9L5</accession>
<dbReference type="PANTHER" id="PTHR32440:SF11">
    <property type="entry name" value="METALLOPHOSPHOESTERASE DOMAIN-CONTAINING PROTEIN"/>
    <property type="match status" value="1"/>
</dbReference>
<evidence type="ECO:0000313" key="3">
    <source>
        <dbReference type="EMBL" id="NEH11265.1"/>
    </source>
</evidence>
<keyword evidence="4" id="KW-1185">Reference proteome</keyword>
<dbReference type="InterPro" id="IPR029052">
    <property type="entry name" value="Metallo-depent_PP-like"/>
</dbReference>
<keyword evidence="1" id="KW-0812">Transmembrane</keyword>
<sequence length="477" mass="52011">MTLRFRDNGTFRVLQMADIQDGPNVNEDTIRLIREAIAVADPDLIVLTGDQIRGYDPAFIDTFLRRRGDRPGAHVRSVTKFEAAVQGVHPEDVDAVTAMNHTREKVREAFASFLEPATTAGVPFAATYGNHDFQCGVLADEQDDMYREFPGCLNPRSTPDTPSALAADHADPLACEPGTFALPVEASDDSGRIAMSVMMVNSGDYAGEAGDEDGEPGPYMENDETAREQHPITFSLYANHSRAIDLADSAGYGSPSPKAIRWIGDVQRHLGERNGDGRPVPSIAFQHIPPQEFYQCLREVPAWTPYAVEGARAFAGKCYLLDDSKCRPGSMLGEAIGCADTNCGEVEAMREAGGYFALFAGHDHKNAFVGRVDGFDLGYAPTCGFTSYGPKSALRGIRLFTFHEDDPAAYDTRMLTYGELIGRHSGNEVRVFVGDHLVTDGASLRNELRKPKVAATVAFSGAALAHVIWHGLIRRRH</sequence>
<evidence type="ECO:0000313" key="4">
    <source>
        <dbReference type="Proteomes" id="UP000475155"/>
    </source>
</evidence>